<feature type="domain" description="Metallo-beta-lactamase" evidence="1">
    <location>
        <begin position="72"/>
        <end position="241"/>
    </location>
</feature>
<evidence type="ECO:0000313" key="3">
    <source>
        <dbReference type="Proteomes" id="UP000678276"/>
    </source>
</evidence>
<dbReference type="EMBL" id="JAGJCF010000007">
    <property type="protein sequence ID" value="MBP0616470.1"/>
    <property type="molecule type" value="Genomic_DNA"/>
</dbReference>
<dbReference type="InterPro" id="IPR036866">
    <property type="entry name" value="RibonucZ/Hydroxyglut_hydro"/>
</dbReference>
<evidence type="ECO:0000259" key="1">
    <source>
        <dbReference type="SMART" id="SM00849"/>
    </source>
</evidence>
<dbReference type="InterPro" id="IPR001279">
    <property type="entry name" value="Metallo-B-lactamas"/>
</dbReference>
<evidence type="ECO:0000313" key="2">
    <source>
        <dbReference type="EMBL" id="MBP0616470.1"/>
    </source>
</evidence>
<dbReference type="Proteomes" id="UP000678276">
    <property type="component" value="Unassembled WGS sequence"/>
</dbReference>
<dbReference type="SUPFAM" id="SSF56281">
    <property type="entry name" value="Metallo-hydrolase/oxidoreductase"/>
    <property type="match status" value="1"/>
</dbReference>
<keyword evidence="3" id="KW-1185">Reference proteome</keyword>
<organism evidence="2 3">
    <name type="scientific">Jiella mangrovi</name>
    <dbReference type="NCBI Taxonomy" id="2821407"/>
    <lineage>
        <taxon>Bacteria</taxon>
        <taxon>Pseudomonadati</taxon>
        <taxon>Pseudomonadota</taxon>
        <taxon>Alphaproteobacteria</taxon>
        <taxon>Hyphomicrobiales</taxon>
        <taxon>Aurantimonadaceae</taxon>
        <taxon>Jiella</taxon>
    </lineage>
</organism>
<reference evidence="2 3" key="1">
    <citation type="submission" date="2021-04" db="EMBL/GenBank/DDBJ databases">
        <title>Whole genome sequence of Jiella sp. KSK16Y-1.</title>
        <authorList>
            <person name="Tuo L."/>
        </authorList>
    </citation>
    <scope>NUCLEOTIDE SEQUENCE [LARGE SCALE GENOMIC DNA]</scope>
    <source>
        <strain evidence="2 3">KSK16Y-1</strain>
    </source>
</reference>
<dbReference type="RefSeq" id="WP_209594952.1">
    <property type="nucleotide sequence ID" value="NZ_JAGJCF010000007.1"/>
</dbReference>
<dbReference type="PANTHER" id="PTHR36839">
    <property type="entry name" value="METALLO-BETA-LACTAMASE FAMILY PROTEIN (AFU_ORTHOLOGUE AFUA_5G12770)"/>
    <property type="match status" value="1"/>
</dbReference>
<accession>A0ABS4BI86</accession>
<dbReference type="SMART" id="SM00849">
    <property type="entry name" value="Lactamase_B"/>
    <property type="match status" value="1"/>
</dbReference>
<protein>
    <submittedName>
        <fullName evidence="2">MBL fold metallo-hydrolase</fullName>
    </submittedName>
</protein>
<dbReference type="Gene3D" id="3.60.15.10">
    <property type="entry name" value="Ribonuclease Z/Hydroxyacylglutathione hydrolase-like"/>
    <property type="match status" value="1"/>
</dbReference>
<sequence>MTSYLCTACGTQFPSSPTPPAACPICQDERQFVPPSGQGWVSFETMRRTHRAIAAYDGEFLGLGMTPHFAIGQRALLVRTPAGNVLWDMIPLIDRALVEIVRGLGGLAAIVISHPHFYSTMAEWSAAFDVPVHVHARDRDWVMNLGEHVRTWEGDRFDLLPGATLIRCGGHFAGGTVMHLPMAHEGRGALLSGDILHVTPGCDGLGFMRGYPNFVPLGEAAVGRIAAALEGVGFDAVYGAFWDRVIASDGRAVLRRSVDRHVAFLRSDEEA</sequence>
<dbReference type="PANTHER" id="PTHR36839:SF1">
    <property type="entry name" value="METALLO-BETA-LACTAMASE FAMILY PROTEIN (AFU_ORTHOLOGUE AFUA_5G12770)"/>
    <property type="match status" value="1"/>
</dbReference>
<name>A0ABS4BI86_9HYPH</name>
<gene>
    <name evidence="2" type="ORF">J6595_12845</name>
</gene>
<proteinExistence type="predicted"/>
<comment type="caution">
    <text evidence="2">The sequence shown here is derived from an EMBL/GenBank/DDBJ whole genome shotgun (WGS) entry which is preliminary data.</text>
</comment>